<feature type="modified residue" description="4-aspartylphosphate" evidence="4">
    <location>
        <position position="1338"/>
    </location>
</feature>
<sequence length="1412" mass="158082">MKPFFLTLLTCFTLIQFSTAQSPAYSFKQFNSVEGLSKRYVVSIIQDHKGFMWFGTSDGLCKYDGYTFTSFRHEVSNPKSLSHNAINVVFEDSKKRIWTGSERGGLSLFNRHDGTFTNYLSNGKETSINSNKVTSIVEDEKGNLWVGTEFGLNYFEIQSQKFIHYKNDPNNRTTIPGNYIKALLTDKKGNLWVGTHGGGVSFLAKNTTRFKTYQNGVERTSISDNRISTIFEDSKGNIWIGTPAGGVNLYNPIRDSFYHFKNKESDQNSLIHNHVLSIAEDSKGDIWVGTENGGISILHHDRKKFTHFVKEESEFSLSNNSVHAIFKDRNGNIWVGTYGGGINFISVHPENFARLRKDSKTGNSLSHNYVSCIWQTRDSCLLIGTEGGGLNVLNKPGDFNQYKYSPRKRNGIPSNHVLAVLEDKDNNIWVGTYKGGLSVFDRRTRAFKTFKSDRSSQGTIDWSIARLFEDSKGYIWVGSLGSGISRFSKRTKVFEHFIPDAKNPHGFPAGAVSAIAEDSKGNMWVGISGLGLYRFDEKSKNFYGYTHQKTSARSLSNDNVTCIHEDKKGTLWIGTNLGINRFDAISQTFTTISTKDGLLDDLVKGILEDDRGNLWISTNQGLTLYNPETNRFKVFKSSAGPDLNLFNKGSFHAGIDGKFYFGGTNGITSFHPDHVQINSLKPAVYLTNFEVFNKSVIVGTKNALLSNDLADVKEIYLDYDQNFFSFQFTALDYTKPEDNEYAYKLEGFDKDWVYIGNKRSATYTSLPPGEYVFKVKATNNDGVWNDDGAQVRVVIKPPFWLTWWFKLLGLALVVTSFYSFYRIRLHAIKAQRDALEQQVKVRTEELKQKSESLQEANEQLQAQTEELFAQSEELQSQAEHLELRTMEAEQAKVAADKANEAKSLFLATMSHEIRTPMNGVIGMASLLQKTPLDAEQSEYVSIINTSGDALVGVINDILDFSKIESGNMELEEEDFELRECIENVMDVFANKAAQIGIDLVYELDSNIPPVLIGDSLRLRQILINLVSNAMKFTKRGQVLLTGSLQKIHNDTLQIKFEVSDTGIGIPEDKISRLFKAFSQVDSSTTRKYGGTGLGLAISERLVQLMNGNIGVRSKEGEGTTFFFDIAVKASSVPRHQHQSLSKENTKKLVLIVDDNPIVSSVLKSQLEVWKLEVEVASSGREALAILEKNASFDLIISDMQMPEMDGVQLAEAIRQRLPATPIMLLASIGSESILRSSDLFSSILTKPIKQQQLWSLLQKEFMSIEEAEQEEKAVPALLDQAFAVEYPLNILIAEDNLISQKLATIVLAKLGYKPEIANNGKEAVDMHHAKPYQVILMDMLMPEMDGLTATQTIRASLIKQPKIVAMTANAMPEDRIRCLEAGMDDYIAKPFNAGTLVSILQKIGQEVTQQIS</sequence>
<evidence type="ECO:0000313" key="10">
    <source>
        <dbReference type="Proteomes" id="UP001597387"/>
    </source>
</evidence>
<evidence type="ECO:0000259" key="7">
    <source>
        <dbReference type="PROSITE" id="PS50109"/>
    </source>
</evidence>
<dbReference type="InterPro" id="IPR011123">
    <property type="entry name" value="Y_Y_Y"/>
</dbReference>
<dbReference type="InterPro" id="IPR013783">
    <property type="entry name" value="Ig-like_fold"/>
</dbReference>
<dbReference type="PROSITE" id="PS50110">
    <property type="entry name" value="RESPONSE_REGULATORY"/>
    <property type="match status" value="2"/>
</dbReference>
<gene>
    <name evidence="9" type="ORF">ACFSJU_07455</name>
</gene>
<dbReference type="Pfam" id="PF02518">
    <property type="entry name" value="HATPase_c"/>
    <property type="match status" value="1"/>
</dbReference>
<comment type="caution">
    <text evidence="9">The sequence shown here is derived from an EMBL/GenBank/DDBJ whole genome shotgun (WGS) entry which is preliminary data.</text>
</comment>
<dbReference type="SMART" id="SM00448">
    <property type="entry name" value="REC"/>
    <property type="match status" value="2"/>
</dbReference>
<dbReference type="SMART" id="SM00387">
    <property type="entry name" value="HATPase_c"/>
    <property type="match status" value="1"/>
</dbReference>
<dbReference type="InterPro" id="IPR003594">
    <property type="entry name" value="HATPase_dom"/>
</dbReference>
<dbReference type="InterPro" id="IPR036097">
    <property type="entry name" value="HisK_dim/P_sf"/>
</dbReference>
<keyword evidence="5" id="KW-0175">Coiled coil</keyword>
<dbReference type="InterPro" id="IPR011006">
    <property type="entry name" value="CheY-like_superfamily"/>
</dbReference>
<comment type="catalytic activity">
    <reaction evidence="1">
        <text>ATP + protein L-histidine = ADP + protein N-phospho-L-histidine.</text>
        <dbReference type="EC" id="2.7.13.3"/>
    </reaction>
</comment>
<dbReference type="Proteomes" id="UP001597387">
    <property type="component" value="Unassembled WGS sequence"/>
</dbReference>
<evidence type="ECO:0000259" key="8">
    <source>
        <dbReference type="PROSITE" id="PS50110"/>
    </source>
</evidence>
<feature type="signal peptide" evidence="6">
    <location>
        <begin position="1"/>
        <end position="20"/>
    </location>
</feature>
<dbReference type="SUPFAM" id="SSF55874">
    <property type="entry name" value="ATPase domain of HSP90 chaperone/DNA topoisomerase II/histidine kinase"/>
    <property type="match status" value="1"/>
</dbReference>
<feature type="domain" description="Response regulatory" evidence="8">
    <location>
        <begin position="1289"/>
        <end position="1404"/>
    </location>
</feature>
<dbReference type="EC" id="2.7.13.3" evidence="2"/>
<evidence type="ECO:0000256" key="3">
    <source>
        <dbReference type="ARBA" id="ARBA00022553"/>
    </source>
</evidence>
<dbReference type="PANTHER" id="PTHR43547">
    <property type="entry name" value="TWO-COMPONENT HISTIDINE KINASE"/>
    <property type="match status" value="1"/>
</dbReference>
<feature type="chain" id="PRO_5045969117" description="histidine kinase" evidence="6">
    <location>
        <begin position="21"/>
        <end position="1412"/>
    </location>
</feature>
<protein>
    <recommendedName>
        <fullName evidence="2">histidine kinase</fullName>
        <ecNumber evidence="2">2.7.13.3</ecNumber>
    </recommendedName>
</protein>
<keyword evidence="3 4" id="KW-0597">Phosphoprotein</keyword>
<organism evidence="9 10">
    <name type="scientific">Paradesertivirga mongoliensis</name>
    <dbReference type="NCBI Taxonomy" id="2100740"/>
    <lineage>
        <taxon>Bacteria</taxon>
        <taxon>Pseudomonadati</taxon>
        <taxon>Bacteroidota</taxon>
        <taxon>Sphingobacteriia</taxon>
        <taxon>Sphingobacteriales</taxon>
        <taxon>Sphingobacteriaceae</taxon>
        <taxon>Paradesertivirga</taxon>
    </lineage>
</organism>
<dbReference type="Gene3D" id="3.40.50.2300">
    <property type="match status" value="2"/>
</dbReference>
<dbReference type="Gene3D" id="2.60.40.10">
    <property type="entry name" value="Immunoglobulins"/>
    <property type="match status" value="1"/>
</dbReference>
<feature type="modified residue" description="4-aspartylphosphate" evidence="4">
    <location>
        <position position="1198"/>
    </location>
</feature>
<accession>A0ABW4ZK34</accession>
<dbReference type="PRINTS" id="PR00344">
    <property type="entry name" value="BCTRLSENSOR"/>
</dbReference>
<dbReference type="Pfam" id="PF00512">
    <property type="entry name" value="HisKA"/>
    <property type="match status" value="1"/>
</dbReference>
<dbReference type="InterPro" id="IPR005467">
    <property type="entry name" value="His_kinase_dom"/>
</dbReference>
<evidence type="ECO:0000256" key="6">
    <source>
        <dbReference type="SAM" id="SignalP"/>
    </source>
</evidence>
<dbReference type="CDD" id="cd17546">
    <property type="entry name" value="REC_hyHK_CKI1_RcsC-like"/>
    <property type="match status" value="2"/>
</dbReference>
<keyword evidence="10" id="KW-1185">Reference proteome</keyword>
<dbReference type="SUPFAM" id="SSF47384">
    <property type="entry name" value="Homodimeric domain of signal transducing histidine kinase"/>
    <property type="match status" value="1"/>
</dbReference>
<dbReference type="RefSeq" id="WP_369414762.1">
    <property type="nucleotide sequence ID" value="NZ_JAFMZO010000001.1"/>
</dbReference>
<dbReference type="InterPro" id="IPR015943">
    <property type="entry name" value="WD40/YVTN_repeat-like_dom_sf"/>
</dbReference>
<dbReference type="PANTHER" id="PTHR43547:SF2">
    <property type="entry name" value="HYBRID SIGNAL TRANSDUCTION HISTIDINE KINASE C"/>
    <property type="match status" value="1"/>
</dbReference>
<keyword evidence="6" id="KW-0732">Signal</keyword>
<feature type="domain" description="Response regulatory" evidence="8">
    <location>
        <begin position="1148"/>
        <end position="1261"/>
    </location>
</feature>
<dbReference type="CDD" id="cd00082">
    <property type="entry name" value="HisKA"/>
    <property type="match status" value="1"/>
</dbReference>
<feature type="domain" description="Histidine kinase" evidence="7">
    <location>
        <begin position="908"/>
        <end position="1129"/>
    </location>
</feature>
<dbReference type="Gene3D" id="3.30.565.10">
    <property type="entry name" value="Histidine kinase-like ATPase, C-terminal domain"/>
    <property type="match status" value="1"/>
</dbReference>
<name>A0ABW4ZK34_9SPHI</name>
<reference evidence="10" key="1">
    <citation type="journal article" date="2019" name="Int. J. Syst. Evol. Microbiol.">
        <title>The Global Catalogue of Microorganisms (GCM) 10K type strain sequencing project: providing services to taxonomists for standard genome sequencing and annotation.</title>
        <authorList>
            <consortium name="The Broad Institute Genomics Platform"/>
            <consortium name="The Broad Institute Genome Sequencing Center for Infectious Disease"/>
            <person name="Wu L."/>
            <person name="Ma J."/>
        </authorList>
    </citation>
    <scope>NUCLEOTIDE SEQUENCE [LARGE SCALE GENOMIC DNA]</scope>
    <source>
        <strain evidence="10">KCTC 42217</strain>
    </source>
</reference>
<dbReference type="Gene3D" id="1.10.287.130">
    <property type="match status" value="1"/>
</dbReference>
<dbReference type="Gene3D" id="2.130.10.10">
    <property type="entry name" value="YVTN repeat-like/Quinoprotein amine dehydrogenase"/>
    <property type="match status" value="4"/>
</dbReference>
<dbReference type="InterPro" id="IPR003661">
    <property type="entry name" value="HisK_dim/P_dom"/>
</dbReference>
<dbReference type="InterPro" id="IPR011110">
    <property type="entry name" value="Reg_prop"/>
</dbReference>
<dbReference type="InterPro" id="IPR001789">
    <property type="entry name" value="Sig_transdc_resp-reg_receiver"/>
</dbReference>
<dbReference type="SUPFAM" id="SSF63829">
    <property type="entry name" value="Calcium-dependent phosphotriesterase"/>
    <property type="match status" value="3"/>
</dbReference>
<dbReference type="InterPro" id="IPR004358">
    <property type="entry name" value="Sig_transdc_His_kin-like_C"/>
</dbReference>
<dbReference type="Pfam" id="PF00072">
    <property type="entry name" value="Response_reg"/>
    <property type="match status" value="2"/>
</dbReference>
<evidence type="ECO:0000256" key="2">
    <source>
        <dbReference type="ARBA" id="ARBA00012438"/>
    </source>
</evidence>
<dbReference type="SMART" id="SM00388">
    <property type="entry name" value="HisKA"/>
    <property type="match status" value="1"/>
</dbReference>
<proteinExistence type="predicted"/>
<dbReference type="Pfam" id="PF07495">
    <property type="entry name" value="Y_Y_Y"/>
    <property type="match status" value="1"/>
</dbReference>
<evidence type="ECO:0000256" key="5">
    <source>
        <dbReference type="SAM" id="Coils"/>
    </source>
</evidence>
<dbReference type="InterPro" id="IPR036890">
    <property type="entry name" value="HATPase_C_sf"/>
</dbReference>
<dbReference type="SUPFAM" id="SSF52172">
    <property type="entry name" value="CheY-like"/>
    <property type="match status" value="2"/>
</dbReference>
<evidence type="ECO:0000256" key="4">
    <source>
        <dbReference type="PROSITE-ProRule" id="PRU00169"/>
    </source>
</evidence>
<dbReference type="CDD" id="cd16922">
    <property type="entry name" value="HATPase_EvgS-ArcB-TorS-like"/>
    <property type="match status" value="1"/>
</dbReference>
<feature type="coiled-coil region" evidence="5">
    <location>
        <begin position="825"/>
        <end position="891"/>
    </location>
</feature>
<dbReference type="Pfam" id="PF07494">
    <property type="entry name" value="Reg_prop"/>
    <property type="match status" value="10"/>
</dbReference>
<evidence type="ECO:0000313" key="9">
    <source>
        <dbReference type="EMBL" id="MFD2162224.1"/>
    </source>
</evidence>
<dbReference type="PROSITE" id="PS50109">
    <property type="entry name" value="HIS_KIN"/>
    <property type="match status" value="1"/>
</dbReference>
<dbReference type="EMBL" id="JBHUHZ010000001">
    <property type="protein sequence ID" value="MFD2162224.1"/>
    <property type="molecule type" value="Genomic_DNA"/>
</dbReference>
<evidence type="ECO:0000256" key="1">
    <source>
        <dbReference type="ARBA" id="ARBA00000085"/>
    </source>
</evidence>